<dbReference type="AlphaFoldDB" id="A0A8H4W241"/>
<keyword evidence="3" id="KW-1185">Reference proteome</keyword>
<gene>
    <name evidence="2" type="ORF">G7Y89_g9922</name>
</gene>
<sequence>MIKPIEITVKDPAIFFVNIYTSLVYSIYYSFFEEGGVDSMDVRIDPQTGPDHATIIRFIDTVVKHIKVRGSKALAPLRMSIKKGILSMFAALIFEYPKFNLSKHEYARIDTVIDDLSDEGKLLRGRKREQF</sequence>
<feature type="transmembrane region" description="Helical" evidence="1">
    <location>
        <begin position="12"/>
        <end position="31"/>
    </location>
</feature>
<comment type="caution">
    <text evidence="2">The sequence shown here is derived from an EMBL/GenBank/DDBJ whole genome shotgun (WGS) entry which is preliminary data.</text>
</comment>
<name>A0A8H4W241_9HELO</name>
<proteinExistence type="predicted"/>
<protein>
    <submittedName>
        <fullName evidence="2">Uncharacterized protein</fullName>
    </submittedName>
</protein>
<keyword evidence="1" id="KW-0812">Transmembrane</keyword>
<dbReference type="EMBL" id="JAAMPI010000842">
    <property type="protein sequence ID" value="KAF4628229.1"/>
    <property type="molecule type" value="Genomic_DNA"/>
</dbReference>
<accession>A0A8H4W241</accession>
<dbReference type="Proteomes" id="UP000566819">
    <property type="component" value="Unassembled WGS sequence"/>
</dbReference>
<keyword evidence="1" id="KW-0472">Membrane</keyword>
<evidence type="ECO:0000313" key="3">
    <source>
        <dbReference type="Proteomes" id="UP000566819"/>
    </source>
</evidence>
<evidence type="ECO:0000313" key="2">
    <source>
        <dbReference type="EMBL" id="KAF4628229.1"/>
    </source>
</evidence>
<organism evidence="2 3">
    <name type="scientific">Cudoniella acicularis</name>
    <dbReference type="NCBI Taxonomy" id="354080"/>
    <lineage>
        <taxon>Eukaryota</taxon>
        <taxon>Fungi</taxon>
        <taxon>Dikarya</taxon>
        <taxon>Ascomycota</taxon>
        <taxon>Pezizomycotina</taxon>
        <taxon>Leotiomycetes</taxon>
        <taxon>Helotiales</taxon>
        <taxon>Tricladiaceae</taxon>
        <taxon>Cudoniella</taxon>
    </lineage>
</organism>
<dbReference type="OrthoDB" id="4369634at2759"/>
<reference evidence="2 3" key="1">
    <citation type="submission" date="2020-03" db="EMBL/GenBank/DDBJ databases">
        <title>Draft Genome Sequence of Cudoniella acicularis.</title>
        <authorList>
            <person name="Buettner E."/>
            <person name="Kellner H."/>
        </authorList>
    </citation>
    <scope>NUCLEOTIDE SEQUENCE [LARGE SCALE GENOMIC DNA]</scope>
    <source>
        <strain evidence="2 3">DSM 108380</strain>
    </source>
</reference>
<evidence type="ECO:0000256" key="1">
    <source>
        <dbReference type="SAM" id="Phobius"/>
    </source>
</evidence>
<keyword evidence="1" id="KW-1133">Transmembrane helix</keyword>